<protein>
    <submittedName>
        <fullName evidence="3">Leucine-rich repeat domain-containing protein</fullName>
    </submittedName>
</protein>
<dbReference type="PANTHER" id="PTHR45661:SF3">
    <property type="entry name" value="IG-LIKE DOMAIN-CONTAINING PROTEIN"/>
    <property type="match status" value="1"/>
</dbReference>
<accession>A0A9D2H1U4</accession>
<dbReference type="PANTHER" id="PTHR45661">
    <property type="entry name" value="SURFACE ANTIGEN"/>
    <property type="match status" value="1"/>
</dbReference>
<evidence type="ECO:0000256" key="1">
    <source>
        <dbReference type="SAM" id="MobiDB-lite"/>
    </source>
</evidence>
<evidence type="ECO:0000256" key="2">
    <source>
        <dbReference type="SAM" id="SignalP"/>
    </source>
</evidence>
<feature type="region of interest" description="Disordered" evidence="1">
    <location>
        <begin position="33"/>
        <end position="85"/>
    </location>
</feature>
<feature type="compositionally biased region" description="Low complexity" evidence="1">
    <location>
        <begin position="38"/>
        <end position="62"/>
    </location>
</feature>
<sequence length="435" mass="46642">MKKLLTMLLCFVMALSCVFGVAACAPTDDMGNSGVVTPGGDQPGGTEQPGGDQPGGTEQPGGDQPGGDEQDPGGEETPEPAPEPSEGLEFFLVTEDDAESMKEILGYYYTPCYGLIGMGTCTDTDIVIPAEYNGLPVCVVRLDALSESVTSLYFPDSVDLIFCEYAPNFRALTDLHLPHNPDLMIIKLSPSEITPSPFVNSAFYQDPDNWEDGALYINDWLLATNETLPTDYTVKAGTYGIAGMAFLDFYDLENAYSSRSHVQRVVLPDSVKAFGGAFGACFSLKEVVLPPSLTKISGMAFEACTALESITLPDSVTSIGMAAFGECAGLMQIDIPEGVTHIGAAAFAGCIKLTNIEIPQGVTYIAKQAFENCYSLTSIVIPDSVTAIDDYAFMDCSSLTTVYYTGSEAEWEQIEIGSWNDELLNAEIVFNYKGE</sequence>
<dbReference type="InterPro" id="IPR026906">
    <property type="entry name" value="LRR_5"/>
</dbReference>
<proteinExistence type="predicted"/>
<keyword evidence="2" id="KW-0732">Signal</keyword>
<evidence type="ECO:0000313" key="4">
    <source>
        <dbReference type="Proteomes" id="UP000824221"/>
    </source>
</evidence>
<feature type="signal peptide" evidence="2">
    <location>
        <begin position="1"/>
        <end position="23"/>
    </location>
</feature>
<organism evidence="3 4">
    <name type="scientific">Candidatus Gallimonas gallistercoris</name>
    <dbReference type="NCBI Taxonomy" id="2838602"/>
    <lineage>
        <taxon>Bacteria</taxon>
        <taxon>Bacillati</taxon>
        <taxon>Bacillota</taxon>
        <taxon>Clostridia</taxon>
        <taxon>Candidatus Gallimonas</taxon>
    </lineage>
</organism>
<dbReference type="InterPro" id="IPR032675">
    <property type="entry name" value="LRR_dom_sf"/>
</dbReference>
<name>A0A9D2H1U4_9FIRM</name>
<dbReference type="AlphaFoldDB" id="A0A9D2H1U4"/>
<evidence type="ECO:0000313" key="3">
    <source>
        <dbReference type="EMBL" id="HJA01990.1"/>
    </source>
</evidence>
<dbReference type="Proteomes" id="UP000824221">
    <property type="component" value="Unassembled WGS sequence"/>
</dbReference>
<feature type="compositionally biased region" description="Acidic residues" evidence="1">
    <location>
        <begin position="66"/>
        <end position="78"/>
    </location>
</feature>
<dbReference type="Pfam" id="PF13306">
    <property type="entry name" value="LRR_5"/>
    <property type="match status" value="1"/>
</dbReference>
<comment type="caution">
    <text evidence="3">The sequence shown here is derived from an EMBL/GenBank/DDBJ whole genome shotgun (WGS) entry which is preliminary data.</text>
</comment>
<dbReference type="PROSITE" id="PS51257">
    <property type="entry name" value="PROKAR_LIPOPROTEIN"/>
    <property type="match status" value="1"/>
</dbReference>
<dbReference type="SUPFAM" id="SSF52058">
    <property type="entry name" value="L domain-like"/>
    <property type="match status" value="1"/>
</dbReference>
<dbReference type="EMBL" id="DXAJ01000023">
    <property type="protein sequence ID" value="HJA01990.1"/>
    <property type="molecule type" value="Genomic_DNA"/>
</dbReference>
<dbReference type="InterPro" id="IPR053139">
    <property type="entry name" value="Surface_bspA-like"/>
</dbReference>
<reference evidence="3" key="1">
    <citation type="journal article" date="2021" name="PeerJ">
        <title>Extensive microbial diversity within the chicken gut microbiome revealed by metagenomics and culture.</title>
        <authorList>
            <person name="Gilroy R."/>
            <person name="Ravi A."/>
            <person name="Getino M."/>
            <person name="Pursley I."/>
            <person name="Horton D.L."/>
            <person name="Alikhan N.F."/>
            <person name="Baker D."/>
            <person name="Gharbi K."/>
            <person name="Hall N."/>
            <person name="Watson M."/>
            <person name="Adriaenssens E.M."/>
            <person name="Foster-Nyarko E."/>
            <person name="Jarju S."/>
            <person name="Secka A."/>
            <person name="Antonio M."/>
            <person name="Oren A."/>
            <person name="Chaudhuri R.R."/>
            <person name="La Ragione R."/>
            <person name="Hildebrand F."/>
            <person name="Pallen M.J."/>
        </authorList>
    </citation>
    <scope>NUCLEOTIDE SEQUENCE</scope>
    <source>
        <strain evidence="3">CHK156-179</strain>
    </source>
</reference>
<gene>
    <name evidence="3" type="ORF">H9797_01225</name>
</gene>
<dbReference type="Gene3D" id="3.80.10.10">
    <property type="entry name" value="Ribonuclease Inhibitor"/>
    <property type="match status" value="2"/>
</dbReference>
<reference evidence="3" key="2">
    <citation type="submission" date="2021-04" db="EMBL/GenBank/DDBJ databases">
        <authorList>
            <person name="Gilroy R."/>
        </authorList>
    </citation>
    <scope>NUCLEOTIDE SEQUENCE</scope>
    <source>
        <strain evidence="3">CHK156-179</strain>
    </source>
</reference>
<feature type="chain" id="PRO_5038581954" evidence="2">
    <location>
        <begin position="24"/>
        <end position="435"/>
    </location>
</feature>